<dbReference type="Gene3D" id="1.10.150.130">
    <property type="match status" value="1"/>
</dbReference>
<organism evidence="7">
    <name type="scientific">Rhodococcus hoagii</name>
    <name type="common">Corynebacterium equii</name>
    <dbReference type="NCBI Taxonomy" id="43767"/>
    <lineage>
        <taxon>Bacteria</taxon>
        <taxon>Bacillati</taxon>
        <taxon>Actinomycetota</taxon>
        <taxon>Actinomycetes</taxon>
        <taxon>Mycobacteriales</taxon>
        <taxon>Nocardiaceae</taxon>
        <taxon>Prescottella</taxon>
    </lineage>
</organism>
<keyword evidence="1 3" id="KW-0238">DNA-binding</keyword>
<dbReference type="GO" id="GO:0015074">
    <property type="term" value="P:DNA integration"/>
    <property type="evidence" value="ECO:0007669"/>
    <property type="project" value="InterPro"/>
</dbReference>
<dbReference type="InterPro" id="IPR013762">
    <property type="entry name" value="Integrase-like_cat_sf"/>
</dbReference>
<evidence type="ECO:0000256" key="2">
    <source>
        <dbReference type="ARBA" id="ARBA00023172"/>
    </source>
</evidence>
<feature type="domain" description="Tyr recombinase" evidence="4">
    <location>
        <begin position="121"/>
        <end position="361"/>
    </location>
</feature>
<gene>
    <name evidence="6" type="ORF">pVAPB1413_XerD</name>
    <name evidence="7" type="ORF">pVAPB1533_XerD</name>
</gene>
<geneLocation type="plasmid" evidence="6">
    <name>pVAPB1413</name>
</geneLocation>
<dbReference type="Pfam" id="PF00589">
    <property type="entry name" value="Phage_integrase"/>
    <property type="match status" value="1"/>
</dbReference>
<dbReference type="GO" id="GO:0006310">
    <property type="term" value="P:DNA recombination"/>
    <property type="evidence" value="ECO:0007669"/>
    <property type="project" value="UniProtKB-KW"/>
</dbReference>
<dbReference type="PROSITE" id="PS51900">
    <property type="entry name" value="CB"/>
    <property type="match status" value="1"/>
</dbReference>
<dbReference type="RefSeq" id="WP_172687729.1">
    <property type="nucleotide sequence ID" value="NZ_KX443406.1"/>
</dbReference>
<dbReference type="EMBL" id="KX443406">
    <property type="protein sequence ID" value="ARX60585.1"/>
    <property type="molecule type" value="Genomic_DNA"/>
</dbReference>
<dbReference type="GO" id="GO:0003677">
    <property type="term" value="F:DNA binding"/>
    <property type="evidence" value="ECO:0007669"/>
    <property type="project" value="UniProtKB-UniRule"/>
</dbReference>
<sequence>MLSAASAALVGNAVTASKSENTRRAYVSDWRRFERWCAAQGHGVLPADPLVVAAYLAEAAELRDEAGGRVYAPATLTRWVAAIGHRHRAAGHTAPGSAEVVAATLSGIRRTYAAAGDRPPKRVAPLLAEDVVAIVTAARQTANGWAGQVYERRDSAVLLMGFAGAFRRSELAGFQIGDITRHRHDGLHVRLRKSKTDQDGAGTVRALPYTDSHRSCPPCAYLRWLHVVAAFDTGGRTAVIRLLRSAPDGDGHVCRGAWPQAPDRLAPVFRSVRRNGILSTTGLSGAAIHKRIRQRAAAAGYDPVLVDQLGGHSLRAGFVTQAFRNGADAHAIMRQTGHASPVMLEVYAREHSPLVGNAVTTIGL</sequence>
<accession>A0A1Z1V0S2</accession>
<dbReference type="SUPFAM" id="SSF56349">
    <property type="entry name" value="DNA breaking-rejoining enzymes"/>
    <property type="match status" value="1"/>
</dbReference>
<dbReference type="InterPro" id="IPR010998">
    <property type="entry name" value="Integrase_recombinase_N"/>
</dbReference>
<evidence type="ECO:0000259" key="5">
    <source>
        <dbReference type="PROSITE" id="PS51900"/>
    </source>
</evidence>
<reference evidence="7" key="1">
    <citation type="journal article" date="2017" name="Genome Biol. Evol.">
        <title>Comparative Genomics of Rhodococcus equi Virulence Plasmids Indicates Host-Driven Evolution of the vap Pathogenicity Island.</title>
        <authorList>
            <person name="MacArthur I."/>
            <person name="Anastasi E."/>
            <person name="Alvarez S."/>
            <person name="Scortti M."/>
            <person name="Vazquez-Boland J.A."/>
        </authorList>
    </citation>
    <scope>NUCLEOTIDE SEQUENCE</scope>
    <source>
        <strain evidence="6">PAM1413</strain>
        <strain evidence="7">PAM1533</strain>
        <plasmid evidence="6">pVAPB1413</plasmid>
        <plasmid evidence="7">PVAPB1533</plasmid>
    </source>
</reference>
<dbReference type="PANTHER" id="PTHR34605">
    <property type="entry name" value="PHAGE_INTEGRASE DOMAIN-CONTAINING PROTEIN"/>
    <property type="match status" value="1"/>
</dbReference>
<dbReference type="InterPro" id="IPR044068">
    <property type="entry name" value="CB"/>
</dbReference>
<dbReference type="InterPro" id="IPR002104">
    <property type="entry name" value="Integrase_catalytic"/>
</dbReference>
<dbReference type="SUPFAM" id="SSF47823">
    <property type="entry name" value="lambda integrase-like, N-terminal domain"/>
    <property type="match status" value="1"/>
</dbReference>
<dbReference type="InterPro" id="IPR011010">
    <property type="entry name" value="DNA_brk_join_enz"/>
</dbReference>
<evidence type="ECO:0000256" key="3">
    <source>
        <dbReference type="PROSITE-ProRule" id="PRU01248"/>
    </source>
</evidence>
<dbReference type="PANTHER" id="PTHR34605:SF3">
    <property type="entry name" value="P CELL-TYPE AGGLUTINATION PROTEIN MAP4-LIKE-RELATED"/>
    <property type="match status" value="1"/>
</dbReference>
<dbReference type="PROSITE" id="PS51898">
    <property type="entry name" value="TYR_RECOMBINASE"/>
    <property type="match status" value="1"/>
</dbReference>
<dbReference type="CDD" id="cd00799">
    <property type="entry name" value="INT_Cre_C"/>
    <property type="match status" value="1"/>
</dbReference>
<dbReference type="AlphaFoldDB" id="A0A1Z1V0S2"/>
<protein>
    <submittedName>
        <fullName evidence="7">Site-specific tyrosine recombinase XerD</fullName>
    </submittedName>
</protein>
<feature type="domain" description="Core-binding (CB)" evidence="5">
    <location>
        <begin position="1"/>
        <end position="91"/>
    </location>
</feature>
<keyword evidence="2" id="KW-0233">DNA recombination</keyword>
<evidence type="ECO:0000313" key="7">
    <source>
        <dbReference type="EMBL" id="ARX60691.1"/>
    </source>
</evidence>
<evidence type="ECO:0000259" key="4">
    <source>
        <dbReference type="PROSITE" id="PS51898"/>
    </source>
</evidence>
<evidence type="ECO:0000256" key="1">
    <source>
        <dbReference type="ARBA" id="ARBA00023125"/>
    </source>
</evidence>
<geneLocation type="plasmid" evidence="7">
    <name>PVAPB1533</name>
</geneLocation>
<proteinExistence type="predicted"/>
<evidence type="ECO:0000313" key="6">
    <source>
        <dbReference type="EMBL" id="ARX60585.1"/>
    </source>
</evidence>
<dbReference type="EMBL" id="KX443407">
    <property type="protein sequence ID" value="ARX60691.1"/>
    <property type="molecule type" value="Genomic_DNA"/>
</dbReference>
<dbReference type="Gene3D" id="1.10.443.10">
    <property type="entry name" value="Intergrase catalytic core"/>
    <property type="match status" value="1"/>
</dbReference>
<keyword evidence="7" id="KW-0614">Plasmid</keyword>
<name>A0A1Z1V0S2_RHOHA</name>
<dbReference type="InterPro" id="IPR052925">
    <property type="entry name" value="Phage_Integrase-like_Recomb"/>
</dbReference>